<protein>
    <submittedName>
        <fullName evidence="2">HNH endonuclease</fullName>
    </submittedName>
</protein>
<dbReference type="Pfam" id="PF01844">
    <property type="entry name" value="HNH"/>
    <property type="match status" value="1"/>
</dbReference>
<dbReference type="PANTHER" id="PTHR33877">
    <property type="entry name" value="SLL1193 PROTEIN"/>
    <property type="match status" value="1"/>
</dbReference>
<evidence type="ECO:0000259" key="1">
    <source>
        <dbReference type="SMART" id="SM00507"/>
    </source>
</evidence>
<dbReference type="PANTHER" id="PTHR33877:SF1">
    <property type="entry name" value="TYPE IV METHYL-DIRECTED RESTRICTION ENZYME ECOKMCRA"/>
    <property type="match status" value="1"/>
</dbReference>
<dbReference type="OrthoDB" id="9802901at2"/>
<dbReference type="SMART" id="SM00507">
    <property type="entry name" value="HNHc"/>
    <property type="match status" value="1"/>
</dbReference>
<organism evidence="2 3">
    <name type="scientific">Bremerella cremea</name>
    <dbReference type="NCBI Taxonomy" id="1031537"/>
    <lineage>
        <taxon>Bacteria</taxon>
        <taxon>Pseudomonadati</taxon>
        <taxon>Planctomycetota</taxon>
        <taxon>Planctomycetia</taxon>
        <taxon>Pirellulales</taxon>
        <taxon>Pirellulaceae</taxon>
        <taxon>Bremerella</taxon>
    </lineage>
</organism>
<dbReference type="Gene3D" id="1.10.30.50">
    <property type="match status" value="1"/>
</dbReference>
<dbReference type="InterPro" id="IPR002711">
    <property type="entry name" value="HNH"/>
</dbReference>
<dbReference type="InterPro" id="IPR052892">
    <property type="entry name" value="NA-targeting_endonuclease"/>
</dbReference>
<proteinExistence type="predicted"/>
<dbReference type="CDD" id="cd00085">
    <property type="entry name" value="HNHc"/>
    <property type="match status" value="1"/>
</dbReference>
<dbReference type="Proteomes" id="UP000253562">
    <property type="component" value="Unassembled WGS sequence"/>
</dbReference>
<reference evidence="2 3" key="1">
    <citation type="submission" date="2018-07" db="EMBL/GenBank/DDBJ databases">
        <title>Comparative genomes isolates from brazilian mangrove.</title>
        <authorList>
            <person name="De Araujo J.E."/>
            <person name="Taketani R.G."/>
            <person name="Silva M.C.P."/>
            <person name="Lourenco M.V."/>
            <person name="Oliveira V.M."/>
            <person name="Andreote F.D."/>
        </authorList>
    </citation>
    <scope>NUCLEOTIDE SEQUENCE [LARGE SCALE GENOMIC DNA]</scope>
    <source>
        <strain evidence="2 3">HEX PRIS-MGV</strain>
    </source>
</reference>
<feature type="domain" description="HNH nuclease" evidence="1">
    <location>
        <begin position="1"/>
        <end position="55"/>
    </location>
</feature>
<accession>A0A368KPM5</accession>
<sequence length="133" mass="15230">MRLEIARRAGNCCEYCQMPQGYDPATFEVDHIIPEKMKGETSLPNLCLACFPCNNCKGPNIAGIDPETKQKTFLFDPRNEAWREHFVWDGPYLRGKTSVGRATVDLLQINLSFRIAFRRQLIVEGVFPPKHFP</sequence>
<dbReference type="GO" id="GO:0008270">
    <property type="term" value="F:zinc ion binding"/>
    <property type="evidence" value="ECO:0007669"/>
    <property type="project" value="InterPro"/>
</dbReference>
<evidence type="ECO:0000313" key="3">
    <source>
        <dbReference type="Proteomes" id="UP000253562"/>
    </source>
</evidence>
<dbReference type="AlphaFoldDB" id="A0A368KPM5"/>
<name>A0A368KPM5_9BACT</name>
<keyword evidence="2" id="KW-0378">Hydrolase</keyword>
<keyword evidence="2" id="KW-0255">Endonuclease</keyword>
<comment type="caution">
    <text evidence="2">The sequence shown here is derived from an EMBL/GenBank/DDBJ whole genome shotgun (WGS) entry which is preliminary data.</text>
</comment>
<dbReference type="InterPro" id="IPR003615">
    <property type="entry name" value="HNH_nuc"/>
</dbReference>
<keyword evidence="2" id="KW-0540">Nuclease</keyword>
<gene>
    <name evidence="2" type="ORF">DTL42_15015</name>
</gene>
<dbReference type="EMBL" id="QPEX01000030">
    <property type="protein sequence ID" value="RCS46492.1"/>
    <property type="molecule type" value="Genomic_DNA"/>
</dbReference>
<dbReference type="GO" id="GO:0004519">
    <property type="term" value="F:endonuclease activity"/>
    <property type="evidence" value="ECO:0007669"/>
    <property type="project" value="UniProtKB-KW"/>
</dbReference>
<dbReference type="GO" id="GO:0003676">
    <property type="term" value="F:nucleic acid binding"/>
    <property type="evidence" value="ECO:0007669"/>
    <property type="project" value="InterPro"/>
</dbReference>
<evidence type="ECO:0000313" key="2">
    <source>
        <dbReference type="EMBL" id="RCS46492.1"/>
    </source>
</evidence>